<dbReference type="GO" id="GO:0008146">
    <property type="term" value="F:sulfotransferase activity"/>
    <property type="evidence" value="ECO:0007669"/>
    <property type="project" value="InterPro"/>
</dbReference>
<proteinExistence type="inferred from homology"/>
<organism evidence="3 4">
    <name type="scientific">Owenia fusiformis</name>
    <name type="common">Polychaete worm</name>
    <dbReference type="NCBI Taxonomy" id="6347"/>
    <lineage>
        <taxon>Eukaryota</taxon>
        <taxon>Metazoa</taxon>
        <taxon>Spiralia</taxon>
        <taxon>Lophotrochozoa</taxon>
        <taxon>Annelida</taxon>
        <taxon>Polychaeta</taxon>
        <taxon>Sedentaria</taxon>
        <taxon>Canalipalpata</taxon>
        <taxon>Sabellida</taxon>
        <taxon>Oweniida</taxon>
        <taxon>Oweniidae</taxon>
        <taxon>Owenia</taxon>
    </lineage>
</organism>
<keyword evidence="2" id="KW-0808">Transferase</keyword>
<evidence type="ECO:0000256" key="2">
    <source>
        <dbReference type="ARBA" id="ARBA00022679"/>
    </source>
</evidence>
<gene>
    <name evidence="3" type="ORF">OFUS_LOCUS6424</name>
</gene>
<protein>
    <submittedName>
        <fullName evidence="3">Uncharacterized protein</fullName>
    </submittedName>
</protein>
<comment type="caution">
    <text evidence="3">The sequence shown here is derived from an EMBL/GenBank/DDBJ whole genome shotgun (WGS) entry which is preliminary data.</text>
</comment>
<dbReference type="Proteomes" id="UP000749559">
    <property type="component" value="Unassembled WGS sequence"/>
</dbReference>
<sequence length="324" mass="37463">MATDCMTRTSTGYTVYGKDYFKDGTGIVPFNHPAAYTDECTNLEIRDDDFYFTGWPRTGNHLCVELIQCVQNNGDLEWLKNTHIHDRVTMLNLDKGFVQGKLKMSEYGENPLISLAEAPSPRFLWGPHHAYEFSPRGLQKPEKCKVIIGYRNPKASYSSVFHIFQEWTTKSGLFTEQFSWEDYIAACLTGKSSDFVCDGGSWFDFYKQWWENRNENMYFLCFEQIIKDCPKVIKELANFLGKSLTDEQVRTIADHIKFDNLKGSDAFGNAFKHIKSLEEGQSSHMRKGTIDDWKNSFTVAQSEQFDKLYEEKMKGIGFPEPIYE</sequence>
<dbReference type="PANTHER" id="PTHR11783">
    <property type="entry name" value="SULFOTRANSFERASE SULT"/>
    <property type="match status" value="1"/>
</dbReference>
<dbReference type="InterPro" id="IPR000863">
    <property type="entry name" value="Sulfotransferase_dom"/>
</dbReference>
<dbReference type="OrthoDB" id="205623at2759"/>
<evidence type="ECO:0000256" key="1">
    <source>
        <dbReference type="ARBA" id="ARBA00005771"/>
    </source>
</evidence>
<keyword evidence="4" id="KW-1185">Reference proteome</keyword>
<dbReference type="Gene3D" id="3.40.50.300">
    <property type="entry name" value="P-loop containing nucleotide triphosphate hydrolases"/>
    <property type="match status" value="1"/>
</dbReference>
<dbReference type="EMBL" id="CAIIXF020000003">
    <property type="protein sequence ID" value="CAH1779631.1"/>
    <property type="molecule type" value="Genomic_DNA"/>
</dbReference>
<dbReference type="Pfam" id="PF00685">
    <property type="entry name" value="Sulfotransfer_1"/>
    <property type="match status" value="1"/>
</dbReference>
<comment type="similarity">
    <text evidence="1">Belongs to the sulfotransferase 1 family.</text>
</comment>
<accession>A0A8J1TTK1</accession>
<dbReference type="InterPro" id="IPR027417">
    <property type="entry name" value="P-loop_NTPase"/>
</dbReference>
<reference evidence="3" key="1">
    <citation type="submission" date="2022-03" db="EMBL/GenBank/DDBJ databases">
        <authorList>
            <person name="Martin C."/>
        </authorList>
    </citation>
    <scope>NUCLEOTIDE SEQUENCE</scope>
</reference>
<evidence type="ECO:0000313" key="4">
    <source>
        <dbReference type="Proteomes" id="UP000749559"/>
    </source>
</evidence>
<name>A0A8J1TTK1_OWEFU</name>
<dbReference type="AlphaFoldDB" id="A0A8J1TTK1"/>
<evidence type="ECO:0000313" key="3">
    <source>
        <dbReference type="EMBL" id="CAH1779631.1"/>
    </source>
</evidence>
<dbReference type="SUPFAM" id="SSF52540">
    <property type="entry name" value="P-loop containing nucleoside triphosphate hydrolases"/>
    <property type="match status" value="1"/>
</dbReference>